<dbReference type="eggNOG" id="COG0457">
    <property type="taxonomic scope" value="Bacteria"/>
</dbReference>
<protein>
    <submittedName>
        <fullName evidence="5">Serine/threonine protein kinases</fullName>
    </submittedName>
</protein>
<dbReference type="AlphaFoldDB" id="A1ZM34"/>
<feature type="repeat" description="TPR" evidence="1">
    <location>
        <begin position="80"/>
        <end position="113"/>
    </location>
</feature>
<keyword evidence="5" id="KW-0808">Transferase</keyword>
<dbReference type="InterPro" id="IPR011990">
    <property type="entry name" value="TPR-like_helical_dom_sf"/>
</dbReference>
<dbReference type="SMART" id="SM00028">
    <property type="entry name" value="TPR"/>
    <property type="match status" value="5"/>
</dbReference>
<dbReference type="PROSITE" id="PS50005">
    <property type="entry name" value="TPR"/>
    <property type="match status" value="4"/>
</dbReference>
<dbReference type="eggNOG" id="COG2208">
    <property type="taxonomic scope" value="Bacteria"/>
</dbReference>
<feature type="repeat" description="TPR" evidence="1">
    <location>
        <begin position="160"/>
        <end position="193"/>
    </location>
</feature>
<dbReference type="PROSITE" id="PS50293">
    <property type="entry name" value="TPR_REGION"/>
    <property type="match status" value="2"/>
</dbReference>
<evidence type="ECO:0000256" key="1">
    <source>
        <dbReference type="PROSITE-ProRule" id="PRU00339"/>
    </source>
</evidence>
<keyword evidence="5" id="KW-0418">Kinase</keyword>
<evidence type="ECO:0000256" key="3">
    <source>
        <dbReference type="SAM" id="Phobius"/>
    </source>
</evidence>
<evidence type="ECO:0000259" key="4">
    <source>
        <dbReference type="Pfam" id="PF07228"/>
    </source>
</evidence>
<dbReference type="Gene3D" id="1.25.40.10">
    <property type="entry name" value="Tetratricopeptide repeat domain"/>
    <property type="match status" value="2"/>
</dbReference>
<dbReference type="InterPro" id="IPR019734">
    <property type="entry name" value="TPR_rpt"/>
</dbReference>
<keyword evidence="6" id="KW-1185">Reference proteome</keyword>
<dbReference type="PANTHER" id="PTHR10098:SF108">
    <property type="entry name" value="TETRATRICOPEPTIDE REPEAT PROTEIN 28"/>
    <property type="match status" value="1"/>
</dbReference>
<evidence type="ECO:0000256" key="2">
    <source>
        <dbReference type="SAM" id="Coils"/>
    </source>
</evidence>
<dbReference type="RefSeq" id="WP_002697827.1">
    <property type="nucleotide sequence ID" value="NZ_AAWS01000015.1"/>
</dbReference>
<proteinExistence type="predicted"/>
<keyword evidence="3" id="KW-0812">Transmembrane</keyword>
<dbReference type="Gene3D" id="3.60.40.10">
    <property type="entry name" value="PPM-type phosphatase domain"/>
    <property type="match status" value="1"/>
</dbReference>
<evidence type="ECO:0000313" key="5">
    <source>
        <dbReference type="EMBL" id="EAY28566.1"/>
    </source>
</evidence>
<feature type="repeat" description="TPR" evidence="1">
    <location>
        <begin position="120"/>
        <end position="153"/>
    </location>
</feature>
<evidence type="ECO:0000313" key="6">
    <source>
        <dbReference type="Proteomes" id="UP000004095"/>
    </source>
</evidence>
<feature type="domain" description="PPM-type phosphatase" evidence="4">
    <location>
        <begin position="501"/>
        <end position="704"/>
    </location>
</feature>
<dbReference type="GO" id="GO:0004674">
    <property type="term" value="F:protein serine/threonine kinase activity"/>
    <property type="evidence" value="ECO:0007669"/>
    <property type="project" value="UniProtKB-KW"/>
</dbReference>
<dbReference type="EMBL" id="AAWS01000015">
    <property type="protein sequence ID" value="EAY28566.1"/>
    <property type="molecule type" value="Genomic_DNA"/>
</dbReference>
<sequence>MKKIVFTLLLVFYFTAGVWAQNQRIDSLQTALKSAKANAKVDIFNELCWELSNSAPKKALSTGRQALDLAQSQRYSKGEATALKNIGVVYQYQGNYPQALEHYLKSLTIFEKLKNEPGIANVLNNIGIIYRNQGNYDEALKYYERVRKIDEKNQDKTGLASVLNNLGSIYYQRNDYDKAREYYSKSLAIEKELNDRAGIAISYNNLGLVAFAEKQIKKSLEYHFKALKLEEQAGDRTSMAGTLGYIADVYQQTDELKKALKYALQGFELAEEVESQALVMNLSQSLMVIYEGLKQYDKAYEYQTYYVFAKDEVFSEANTKRLTNLQAAYELEKKQAEIALLKAKDARDEAERVLKQSIAVGVIIVLVIGLAFLYTRSRRRKRVNAILLKQRNDLREKNEEINQQKEEILTQRDAIEERNEQILRKNQDIESSIQYAKRIQEAILPNREEMKEALPQHFVYYRPRDIVSGDFYWFTKTEPQPLYADSPDFQGNKLLQGFENEKLVLAAVDCTGHGVPGAFMSAIGDSLLNHIVFDRRLTEPADILKAMQEGVRKALRQDEIANRDGMDMGLIVVDMEKRICKYASAKSWLWLFQNGELQEIKGDNVAIGGWQPDAAHTFTTHTFSLDTPTTIYMASDGYQDQFGGEKGKKFMRRRFRELLKEIHPLPMEQQHKIIELTIQDWMNHLTPEGNTHAQVDDMLVVGVHFPLNKQRRSFRAKADFSKHI</sequence>
<gene>
    <name evidence="5" type="ORF">M23134_04413</name>
</gene>
<keyword evidence="3" id="KW-1133">Transmembrane helix</keyword>
<accession>A1ZM34</accession>
<dbReference type="InterPro" id="IPR036457">
    <property type="entry name" value="PPM-type-like_dom_sf"/>
</dbReference>
<reference evidence="5 6" key="1">
    <citation type="submission" date="2007-01" db="EMBL/GenBank/DDBJ databases">
        <authorList>
            <person name="Haygood M."/>
            <person name="Podell S."/>
            <person name="Anderson C."/>
            <person name="Hopkinson B."/>
            <person name="Roe K."/>
            <person name="Barbeau K."/>
            <person name="Gaasterland T."/>
            <person name="Ferriera S."/>
            <person name="Johnson J."/>
            <person name="Kravitz S."/>
            <person name="Beeson K."/>
            <person name="Sutton G."/>
            <person name="Rogers Y.-H."/>
            <person name="Friedman R."/>
            <person name="Frazier M."/>
            <person name="Venter J.C."/>
        </authorList>
    </citation>
    <scope>NUCLEOTIDE SEQUENCE [LARGE SCALE GENOMIC DNA]</scope>
    <source>
        <strain evidence="5 6">ATCC 23134</strain>
    </source>
</reference>
<keyword evidence="5" id="KW-0723">Serine/threonine-protein kinase</keyword>
<name>A1ZM34_MICM2</name>
<comment type="caution">
    <text evidence="5">The sequence shown here is derived from an EMBL/GenBank/DDBJ whole genome shotgun (WGS) entry which is preliminary data.</text>
</comment>
<keyword evidence="1" id="KW-0802">TPR repeat</keyword>
<dbReference type="Proteomes" id="UP000004095">
    <property type="component" value="Unassembled WGS sequence"/>
</dbReference>
<dbReference type="Pfam" id="PF07228">
    <property type="entry name" value="SpoIIE"/>
    <property type="match status" value="1"/>
</dbReference>
<feature type="coiled-coil region" evidence="2">
    <location>
        <begin position="384"/>
        <end position="432"/>
    </location>
</feature>
<organism evidence="5 6">
    <name type="scientific">Microscilla marina ATCC 23134</name>
    <dbReference type="NCBI Taxonomy" id="313606"/>
    <lineage>
        <taxon>Bacteria</taxon>
        <taxon>Pseudomonadati</taxon>
        <taxon>Bacteroidota</taxon>
        <taxon>Cytophagia</taxon>
        <taxon>Cytophagales</taxon>
        <taxon>Microscillaceae</taxon>
        <taxon>Microscilla</taxon>
    </lineage>
</organism>
<dbReference type="PANTHER" id="PTHR10098">
    <property type="entry name" value="RAPSYN-RELATED"/>
    <property type="match status" value="1"/>
</dbReference>
<dbReference type="Pfam" id="PF13424">
    <property type="entry name" value="TPR_12"/>
    <property type="match status" value="3"/>
</dbReference>
<feature type="repeat" description="TPR" evidence="1">
    <location>
        <begin position="200"/>
        <end position="233"/>
    </location>
</feature>
<feature type="transmembrane region" description="Helical" evidence="3">
    <location>
        <begin position="357"/>
        <end position="374"/>
    </location>
</feature>
<keyword evidence="3" id="KW-0472">Membrane</keyword>
<keyword evidence="2" id="KW-0175">Coiled coil</keyword>
<dbReference type="InterPro" id="IPR001932">
    <property type="entry name" value="PPM-type_phosphatase-like_dom"/>
</dbReference>
<dbReference type="SUPFAM" id="SSF48452">
    <property type="entry name" value="TPR-like"/>
    <property type="match status" value="2"/>
</dbReference>
<dbReference type="OrthoDB" id="1119265at2"/>